<evidence type="ECO:0000256" key="1">
    <source>
        <dbReference type="SAM" id="Phobius"/>
    </source>
</evidence>
<feature type="transmembrane region" description="Helical" evidence="1">
    <location>
        <begin position="65"/>
        <end position="87"/>
    </location>
</feature>
<reference evidence="3" key="1">
    <citation type="submission" date="2014-03" db="EMBL/GenBank/DDBJ databases">
        <title>The sialotranscriptome of Amblyomma triste, Amblyomma parvum and Amblyomma cajennense ticks, uncovered by 454-based RNA-seq.</title>
        <authorList>
            <person name="Garcia G.R."/>
            <person name="Gardinassi L.G."/>
            <person name="Ribeiro J.M."/>
            <person name="Anatriello E."/>
            <person name="Ferreira B.R."/>
            <person name="Moreira H.N."/>
            <person name="Mafra C."/>
            <person name="Olegario M.M."/>
            <person name="Szabo P.J."/>
            <person name="Miranda-Santos I.K."/>
            <person name="Maruyama S.R."/>
        </authorList>
    </citation>
    <scope>NUCLEOTIDE SEQUENCE</scope>
    <source>
        <strain evidence="3">Uberlandia</strain>
        <tissue evidence="3">Salivary glands</tissue>
    </source>
</reference>
<keyword evidence="1" id="KW-1133">Transmembrane helix</keyword>
<keyword evidence="1" id="KW-0472">Membrane</keyword>
<sequence length="88" mass="9434">MAHPFVALISAIAFMRSNLMVAAGKSGSTETWLITFTLPESAAIHRHVILSSLCNVYTPKFATPVYFVFSFTLFFAVSTLAGTSASAV</sequence>
<feature type="signal peptide" evidence="2">
    <location>
        <begin position="1"/>
        <end position="24"/>
    </location>
</feature>
<feature type="chain" id="PRO_5001520628" evidence="2">
    <location>
        <begin position="25"/>
        <end position="88"/>
    </location>
</feature>
<protein>
    <submittedName>
        <fullName evidence="3">Putative secreted protein</fullName>
    </submittedName>
</protein>
<name>A0A023FBE3_AMBCJ</name>
<keyword evidence="1" id="KW-0812">Transmembrane</keyword>
<keyword evidence="2" id="KW-0732">Signal</keyword>
<dbReference type="EMBL" id="GBBK01005651">
    <property type="protein sequence ID" value="JAC18831.1"/>
    <property type="molecule type" value="mRNA"/>
</dbReference>
<accession>A0A023FBE3</accession>
<proteinExistence type="evidence at transcript level"/>
<organism evidence="3">
    <name type="scientific">Amblyomma cajennense</name>
    <name type="common">Cayenne tick</name>
    <name type="synonym">Acarus cajennensis</name>
    <dbReference type="NCBI Taxonomy" id="34607"/>
    <lineage>
        <taxon>Eukaryota</taxon>
        <taxon>Metazoa</taxon>
        <taxon>Ecdysozoa</taxon>
        <taxon>Arthropoda</taxon>
        <taxon>Chelicerata</taxon>
        <taxon>Arachnida</taxon>
        <taxon>Acari</taxon>
        <taxon>Parasitiformes</taxon>
        <taxon>Ixodida</taxon>
        <taxon>Ixodoidea</taxon>
        <taxon>Ixodidae</taxon>
        <taxon>Amblyomminae</taxon>
        <taxon>Amblyomma</taxon>
    </lineage>
</organism>
<dbReference type="AlphaFoldDB" id="A0A023FBE3"/>
<evidence type="ECO:0000256" key="2">
    <source>
        <dbReference type="SAM" id="SignalP"/>
    </source>
</evidence>
<evidence type="ECO:0000313" key="3">
    <source>
        <dbReference type="EMBL" id="JAC18831.1"/>
    </source>
</evidence>